<evidence type="ECO:0000256" key="1">
    <source>
        <dbReference type="SAM" id="SignalP"/>
    </source>
</evidence>
<evidence type="ECO:0000313" key="2">
    <source>
        <dbReference type="EMBL" id="KAK7079623.1"/>
    </source>
</evidence>
<feature type="signal peptide" evidence="1">
    <location>
        <begin position="1"/>
        <end position="36"/>
    </location>
</feature>
<feature type="chain" id="PRO_5043041926" evidence="1">
    <location>
        <begin position="37"/>
        <end position="300"/>
    </location>
</feature>
<dbReference type="AlphaFoldDB" id="A0AAN8XDP4"/>
<comment type="caution">
    <text evidence="2">The sequence shown here is derived from an EMBL/GenBank/DDBJ whole genome shotgun (WGS) entry which is preliminary data.</text>
</comment>
<reference evidence="2 3" key="1">
    <citation type="submission" date="2023-11" db="EMBL/GenBank/DDBJ databases">
        <title>Halocaridina rubra genome assembly.</title>
        <authorList>
            <person name="Smith C."/>
        </authorList>
    </citation>
    <scope>NUCLEOTIDE SEQUENCE [LARGE SCALE GENOMIC DNA]</scope>
    <source>
        <strain evidence="2">EP-1</strain>
        <tissue evidence="2">Whole</tissue>
    </source>
</reference>
<keyword evidence="1" id="KW-0732">Signal</keyword>
<protein>
    <submittedName>
        <fullName evidence="2">Uncharacterized protein</fullName>
    </submittedName>
</protein>
<organism evidence="2 3">
    <name type="scientific">Halocaridina rubra</name>
    <name type="common">Hawaiian red shrimp</name>
    <dbReference type="NCBI Taxonomy" id="373956"/>
    <lineage>
        <taxon>Eukaryota</taxon>
        <taxon>Metazoa</taxon>
        <taxon>Ecdysozoa</taxon>
        <taxon>Arthropoda</taxon>
        <taxon>Crustacea</taxon>
        <taxon>Multicrustacea</taxon>
        <taxon>Malacostraca</taxon>
        <taxon>Eumalacostraca</taxon>
        <taxon>Eucarida</taxon>
        <taxon>Decapoda</taxon>
        <taxon>Pleocyemata</taxon>
        <taxon>Caridea</taxon>
        <taxon>Atyoidea</taxon>
        <taxon>Atyidae</taxon>
        <taxon>Halocaridina</taxon>
    </lineage>
</organism>
<name>A0AAN8XDP4_HALRR</name>
<dbReference type="EMBL" id="JAXCGZ010006650">
    <property type="protein sequence ID" value="KAK7079623.1"/>
    <property type="molecule type" value="Genomic_DNA"/>
</dbReference>
<dbReference type="Proteomes" id="UP001381693">
    <property type="component" value="Unassembled WGS sequence"/>
</dbReference>
<proteinExistence type="predicted"/>
<accession>A0AAN8XDP4</accession>
<keyword evidence="3" id="KW-1185">Reference proteome</keyword>
<evidence type="ECO:0000313" key="3">
    <source>
        <dbReference type="Proteomes" id="UP001381693"/>
    </source>
</evidence>
<sequence>MIIKASVAFGSPPGHRMFAFKIAFLGTAACLLVTSANEDVKQEILDLVGLFPSSYDYTGRAYGMTKENSNYLDEEDQDLIDMAEDLMNTPEDRAVSTTLTASEMADALTAATLDKLRDIGWTTKKNFQNQYTDVPYKAGGDNKNMRVELRKGSIKGLGSLKKESASLNKNTNTLRMRMGLRGVYVDGNYVVSVPSAGAAPSNRASGHVQDKLKHAWVDATVRVDDNGVPVNIQSFQAGSGTPLLTQTTNLSGNKYGPVYRTAFAEALRQITLNMMESNLRVKFNQALQGIKAAGSYDEWL</sequence>
<gene>
    <name evidence="2" type="ORF">SK128_021763</name>
</gene>